<dbReference type="Pfam" id="PF00041">
    <property type="entry name" value="fn3"/>
    <property type="match status" value="2"/>
</dbReference>
<keyword evidence="4" id="KW-1185">Reference proteome</keyword>
<feature type="domain" description="Fibronectin type-III" evidence="3">
    <location>
        <begin position="127"/>
        <end position="214"/>
    </location>
</feature>
<dbReference type="InterPro" id="IPR013783">
    <property type="entry name" value="Ig-like_fold"/>
</dbReference>
<name>A0A1I7W993_HETBA</name>
<protein>
    <submittedName>
        <fullName evidence="5">Fibronectin type-III domain-containing protein</fullName>
    </submittedName>
</protein>
<reference evidence="5" key="1">
    <citation type="submission" date="2016-11" db="UniProtKB">
        <authorList>
            <consortium name="WormBaseParasite"/>
        </authorList>
    </citation>
    <scope>IDENTIFICATION</scope>
</reference>
<dbReference type="PRINTS" id="PR00014">
    <property type="entry name" value="FNTYPEIII"/>
</dbReference>
<dbReference type="PROSITE" id="PS50853">
    <property type="entry name" value="FN3"/>
    <property type="match status" value="2"/>
</dbReference>
<keyword evidence="1" id="KW-0677">Repeat</keyword>
<dbReference type="WBParaSite" id="Hba_01222">
    <property type="protein sequence ID" value="Hba_01222"/>
    <property type="gene ID" value="Hba_01222"/>
</dbReference>
<dbReference type="CDD" id="cd00063">
    <property type="entry name" value="FN3"/>
    <property type="match status" value="2"/>
</dbReference>
<evidence type="ECO:0000313" key="5">
    <source>
        <dbReference type="WBParaSite" id="Hba_01222"/>
    </source>
</evidence>
<evidence type="ECO:0000259" key="3">
    <source>
        <dbReference type="PROSITE" id="PS50853"/>
    </source>
</evidence>
<proteinExistence type="predicted"/>
<dbReference type="SUPFAM" id="SSF49265">
    <property type="entry name" value="Fibronectin type III"/>
    <property type="match status" value="1"/>
</dbReference>
<dbReference type="InterPro" id="IPR036116">
    <property type="entry name" value="FN3_sf"/>
</dbReference>
<dbReference type="AlphaFoldDB" id="A0A1I7W993"/>
<evidence type="ECO:0000313" key="4">
    <source>
        <dbReference type="Proteomes" id="UP000095283"/>
    </source>
</evidence>
<dbReference type="InterPro" id="IPR050964">
    <property type="entry name" value="Striated_Muscle_Regulatory"/>
</dbReference>
<organism evidence="4 5">
    <name type="scientific">Heterorhabditis bacteriophora</name>
    <name type="common">Entomopathogenic nematode worm</name>
    <dbReference type="NCBI Taxonomy" id="37862"/>
    <lineage>
        <taxon>Eukaryota</taxon>
        <taxon>Metazoa</taxon>
        <taxon>Ecdysozoa</taxon>
        <taxon>Nematoda</taxon>
        <taxon>Chromadorea</taxon>
        <taxon>Rhabditida</taxon>
        <taxon>Rhabditina</taxon>
        <taxon>Rhabditomorpha</taxon>
        <taxon>Strongyloidea</taxon>
        <taxon>Heterorhabditidae</taxon>
        <taxon>Heterorhabditis</taxon>
    </lineage>
</organism>
<dbReference type="PANTHER" id="PTHR13817">
    <property type="entry name" value="TITIN"/>
    <property type="match status" value="1"/>
</dbReference>
<dbReference type="PANTHER" id="PTHR13817:SF166">
    <property type="entry name" value="NEURONAL IGCAM-RELATED"/>
    <property type="match status" value="1"/>
</dbReference>
<dbReference type="Gene3D" id="2.60.40.10">
    <property type="entry name" value="Immunoglobulins"/>
    <property type="match status" value="2"/>
</dbReference>
<accession>A0A1I7W993</accession>
<feature type="domain" description="Fibronectin type-III" evidence="3">
    <location>
        <begin position="28"/>
        <end position="124"/>
    </location>
</feature>
<evidence type="ECO:0000256" key="2">
    <source>
        <dbReference type="ARBA" id="ARBA00023157"/>
    </source>
</evidence>
<dbReference type="Proteomes" id="UP000095283">
    <property type="component" value="Unplaced"/>
</dbReference>
<sequence>MRTFNNEGSSPFSPPVFIYVGYSIPKRKILNVLAEARSSSSISVQWDPWINDSDVISGFKIRYVPVTSVISDSSHDEDMVIVENNSCLINDLRKYTDYQISITPYNRAGEGAVSQLRVRTLEDIPGPVGQLRFTDVLLDSVHVSWDPPVQPNGVVTGYIVNYRTFKMQSRTQQTFYPAAGLEQGVTYFFAVWAETAVGRGTESTGNITVGSNPEWKDTIPHARIIGHLIQTKRISKAMVIYNIKQINIYLFDNKIKKPVVF</sequence>
<dbReference type="SMART" id="SM00060">
    <property type="entry name" value="FN3"/>
    <property type="match status" value="2"/>
</dbReference>
<keyword evidence="2" id="KW-1015">Disulfide bond</keyword>
<evidence type="ECO:0000256" key="1">
    <source>
        <dbReference type="ARBA" id="ARBA00022737"/>
    </source>
</evidence>
<dbReference type="InterPro" id="IPR003961">
    <property type="entry name" value="FN3_dom"/>
</dbReference>